<reference evidence="3" key="1">
    <citation type="submission" date="2020-11" db="EMBL/GenBank/DDBJ databases">
        <title>Sequencing the genomes of 1000 actinobacteria strains.</title>
        <authorList>
            <person name="Klenk H.-P."/>
        </authorList>
    </citation>
    <scope>NUCLEOTIDE SEQUENCE</scope>
    <source>
        <strain evidence="3">DSM 45356</strain>
    </source>
</reference>
<accession>A0A8J7GP84</accession>
<name>A0A8J7GP84_9ACTN</name>
<gene>
    <name evidence="3" type="ORF">IW245_001552</name>
</gene>
<protein>
    <submittedName>
        <fullName evidence="3">Uncharacterized protein</fullName>
    </submittedName>
</protein>
<dbReference type="AlphaFoldDB" id="A0A8J7GP84"/>
<organism evidence="3 4">
    <name type="scientific">Longispora fulva</name>
    <dbReference type="NCBI Taxonomy" id="619741"/>
    <lineage>
        <taxon>Bacteria</taxon>
        <taxon>Bacillati</taxon>
        <taxon>Actinomycetota</taxon>
        <taxon>Actinomycetes</taxon>
        <taxon>Micromonosporales</taxon>
        <taxon>Micromonosporaceae</taxon>
        <taxon>Longispora</taxon>
    </lineage>
</organism>
<dbReference type="Proteomes" id="UP000622552">
    <property type="component" value="Unassembled WGS sequence"/>
</dbReference>
<keyword evidence="1" id="KW-0175">Coiled coil</keyword>
<proteinExistence type="predicted"/>
<feature type="region of interest" description="Disordered" evidence="2">
    <location>
        <begin position="64"/>
        <end position="100"/>
    </location>
</feature>
<dbReference type="EMBL" id="JADOUF010000001">
    <property type="protein sequence ID" value="MBG6135358.1"/>
    <property type="molecule type" value="Genomic_DNA"/>
</dbReference>
<comment type="caution">
    <text evidence="3">The sequence shown here is derived from an EMBL/GenBank/DDBJ whole genome shotgun (WGS) entry which is preliminary data.</text>
</comment>
<feature type="coiled-coil region" evidence="1">
    <location>
        <begin position="181"/>
        <end position="215"/>
    </location>
</feature>
<evidence type="ECO:0000256" key="1">
    <source>
        <dbReference type="SAM" id="Coils"/>
    </source>
</evidence>
<keyword evidence="4" id="KW-1185">Reference proteome</keyword>
<sequence>MLSTEDVEGLRAVLESGKRPRVMFAPSAGQMAGQLGQVVRLDDPSDGPEFVAVRFGKDELGFSPADLLVPPKKMPAPRAPEPEPVAAEPVLEGPPLLPPAPKPTITTMETGVVEKVVAPRKPAKVKAPAELTVTLTCQEGVWSVQAARGVKVVAKPTPVRAPDALAMVALLDAPAVREAVEDLVSAARAAAEEEADRLRRQLAEVEARLAELPQS</sequence>
<evidence type="ECO:0000256" key="2">
    <source>
        <dbReference type="SAM" id="MobiDB-lite"/>
    </source>
</evidence>
<feature type="compositionally biased region" description="Low complexity" evidence="2">
    <location>
        <begin position="84"/>
        <end position="94"/>
    </location>
</feature>
<evidence type="ECO:0000313" key="3">
    <source>
        <dbReference type="EMBL" id="MBG6135358.1"/>
    </source>
</evidence>
<feature type="compositionally biased region" description="Pro residues" evidence="2">
    <location>
        <begin position="72"/>
        <end position="83"/>
    </location>
</feature>
<evidence type="ECO:0000313" key="4">
    <source>
        <dbReference type="Proteomes" id="UP000622552"/>
    </source>
</evidence>